<dbReference type="EMBL" id="JAERRK010000007">
    <property type="protein sequence ID" value="MBL1083503.1"/>
    <property type="molecule type" value="Genomic_DNA"/>
</dbReference>
<dbReference type="Proteomes" id="UP000661858">
    <property type="component" value="Unassembled WGS sequence"/>
</dbReference>
<dbReference type="RefSeq" id="WP_201836166.1">
    <property type="nucleotide sequence ID" value="NZ_JAERRK010000007.1"/>
</dbReference>
<gene>
    <name evidence="1" type="ORF">JK359_16235</name>
</gene>
<reference evidence="1" key="1">
    <citation type="submission" date="2021-01" db="EMBL/GenBank/DDBJ databases">
        <title>WGS of actinomycetes isolated from Thailand.</title>
        <authorList>
            <person name="Thawai C."/>
        </authorList>
    </citation>
    <scope>NUCLEOTIDE SEQUENCE</scope>
    <source>
        <strain evidence="1">RCU-197</strain>
    </source>
</reference>
<proteinExistence type="predicted"/>
<evidence type="ECO:0000313" key="1">
    <source>
        <dbReference type="EMBL" id="MBL1083503.1"/>
    </source>
</evidence>
<comment type="caution">
    <text evidence="1">The sequence shown here is derived from an EMBL/GenBank/DDBJ whole genome shotgun (WGS) entry which is preliminary data.</text>
</comment>
<dbReference type="AlphaFoldDB" id="A0A937JQJ3"/>
<keyword evidence="2" id="KW-1185">Reference proteome</keyword>
<accession>A0A937JQJ3</accession>
<sequence length="247" mass="26562">MAVRFSPGGPEVLIDAAMQGTRTTPLHGTLLPEAPEGEKPAPTAIPGDHRIRLAFCVDVTGYSARPVARQGQVQWRLAGLVRHLLQAVRADLGRTDIQPGGDGMNVVLPPETECVDALPRLMTGAARLLSQNNRVHSDRLRLRMAWDIGPVSRAALGFAGPLLVRLSRLVDCDQLRAAAKADAQADLVVAVSDWLHENVFRPGYTDIDADDFTKVIAVNRDYRAAAWLWTGNGSAPEPPARGESASG</sequence>
<evidence type="ECO:0000313" key="2">
    <source>
        <dbReference type="Proteomes" id="UP000661858"/>
    </source>
</evidence>
<name>A0A937JQJ3_9ACTN</name>
<protein>
    <recommendedName>
        <fullName evidence="3">Guanylate cyclase domain-containing protein</fullName>
    </recommendedName>
</protein>
<organism evidence="1 2">
    <name type="scientific">Streptomyces actinomycinicus</name>
    <dbReference type="NCBI Taxonomy" id="1695166"/>
    <lineage>
        <taxon>Bacteria</taxon>
        <taxon>Bacillati</taxon>
        <taxon>Actinomycetota</taxon>
        <taxon>Actinomycetes</taxon>
        <taxon>Kitasatosporales</taxon>
        <taxon>Streptomycetaceae</taxon>
        <taxon>Streptomyces</taxon>
    </lineage>
</organism>
<evidence type="ECO:0008006" key="3">
    <source>
        <dbReference type="Google" id="ProtNLM"/>
    </source>
</evidence>